<keyword evidence="3" id="KW-1185">Reference proteome</keyword>
<dbReference type="AlphaFoldDB" id="A0A916BET7"/>
<evidence type="ECO:0000259" key="1">
    <source>
        <dbReference type="Pfam" id="PF07510"/>
    </source>
</evidence>
<feature type="domain" description="GmrSD restriction endonucleases C-terminal" evidence="1">
    <location>
        <begin position="2"/>
        <end position="67"/>
    </location>
</feature>
<name>A0A916BET7_9PROT</name>
<gene>
    <name evidence="2" type="ORF">NTGZN8_340020</name>
</gene>
<dbReference type="InterPro" id="IPR011089">
    <property type="entry name" value="GmrSD_C"/>
</dbReference>
<organism evidence="2 3">
    <name type="scientific">Candidatus Nitrotoga fabula</name>
    <dbReference type="NCBI Taxonomy" id="2182327"/>
    <lineage>
        <taxon>Bacteria</taxon>
        <taxon>Pseudomonadati</taxon>
        <taxon>Pseudomonadota</taxon>
        <taxon>Betaproteobacteria</taxon>
        <taxon>Nitrosomonadales</taxon>
        <taxon>Gallionellaceae</taxon>
        <taxon>Candidatus Nitrotoga</taxon>
    </lineage>
</organism>
<comment type="caution">
    <text evidence="2">The sequence shown here is derived from an EMBL/GenBank/DDBJ whole genome shotgun (WGS) entry which is preliminary data.</text>
</comment>
<accession>A0A916BET7</accession>
<dbReference type="EMBL" id="CAJNBL010000028">
    <property type="protein sequence ID" value="CAE6724679.1"/>
    <property type="molecule type" value="Genomic_DNA"/>
</dbReference>
<evidence type="ECO:0000313" key="3">
    <source>
        <dbReference type="Proteomes" id="UP000675882"/>
    </source>
</evidence>
<proteinExistence type="predicted"/>
<reference evidence="2" key="1">
    <citation type="submission" date="2021-02" db="EMBL/GenBank/DDBJ databases">
        <authorList>
            <person name="Han P."/>
        </authorList>
    </citation>
    <scope>NUCLEOTIDE SEQUENCE</scope>
    <source>
        <strain evidence="2">Candidatus Nitrotoga sp. ZN8</strain>
    </source>
</reference>
<dbReference type="Proteomes" id="UP000675882">
    <property type="component" value="Unassembled WGS sequence"/>
</dbReference>
<dbReference type="Pfam" id="PF07510">
    <property type="entry name" value="GmrSD_C"/>
    <property type="match status" value="1"/>
</dbReference>
<evidence type="ECO:0000313" key="2">
    <source>
        <dbReference type="EMBL" id="CAE6724679.1"/>
    </source>
</evidence>
<sequence>MNRLGNLVIDSISPNAAKGNKDFSDKLDSLSSFIYLSQKELTRFLENRDTLVWNLKSIQARHKHLVEFALKTWNPSTWHKS</sequence>
<protein>
    <recommendedName>
        <fullName evidence="1">GmrSD restriction endonucleases C-terminal domain-containing protein</fullName>
    </recommendedName>
</protein>